<protein>
    <recommendedName>
        <fullName evidence="1">Mab-21-like HhH/H2TH-like domain-containing protein</fullName>
    </recommendedName>
</protein>
<proteinExistence type="predicted"/>
<evidence type="ECO:0000259" key="1">
    <source>
        <dbReference type="Pfam" id="PF20266"/>
    </source>
</evidence>
<dbReference type="PANTHER" id="PTHR10656">
    <property type="entry name" value="CELL FATE DETERMINING PROTEIN MAB21-RELATED"/>
    <property type="match status" value="1"/>
</dbReference>
<dbReference type="Pfam" id="PF20266">
    <property type="entry name" value="Mab-21_C"/>
    <property type="match status" value="1"/>
</dbReference>
<gene>
    <name evidence="2" type="ORF">MAR_032776</name>
</gene>
<dbReference type="PANTHER" id="PTHR10656:SF69">
    <property type="entry name" value="MAB-21-LIKE HHH_H2TH-LIKE DOMAIN-CONTAINING PROTEIN"/>
    <property type="match status" value="1"/>
</dbReference>
<dbReference type="InterPro" id="IPR046906">
    <property type="entry name" value="Mab-21_HhH/H2TH-like"/>
</dbReference>
<accession>A0ABY7GA69</accession>
<feature type="domain" description="Mab-21-like HhH/H2TH-like" evidence="1">
    <location>
        <begin position="107"/>
        <end position="183"/>
    </location>
</feature>
<dbReference type="Proteomes" id="UP001164746">
    <property type="component" value="Chromosome 17"/>
</dbReference>
<reference evidence="2" key="1">
    <citation type="submission" date="2022-11" db="EMBL/GenBank/DDBJ databases">
        <title>Centuries of genome instability and evolution in soft-shell clam transmissible cancer (bioRxiv).</title>
        <authorList>
            <person name="Hart S.F.M."/>
            <person name="Yonemitsu M.A."/>
            <person name="Giersch R.M."/>
            <person name="Beal B.F."/>
            <person name="Arriagada G."/>
            <person name="Davis B.W."/>
            <person name="Ostrander E.A."/>
            <person name="Goff S.P."/>
            <person name="Metzger M.J."/>
        </authorList>
    </citation>
    <scope>NUCLEOTIDE SEQUENCE</scope>
    <source>
        <strain evidence="2">MELC-2E11</strain>
        <tissue evidence="2">Siphon/mantle</tissue>
    </source>
</reference>
<sequence length="199" mass="23300">MNSNCQSTISGPALTKHDGYSSSDIVFAFQCICQRQLLFEWIHRPRQHTWPSRELMQAIPKLPAYLVPAPVGCKSSENKHMEWRVCFTGEQKLIESFTESQYKLYILLKLINKHELKSICEDMSSYVMKNIVFWLVESKAQHFFTRENLFVELISSLHMLQQAIRDNHLFYYMIAGRNLLKGIIKPAEQRKLIEKNSKS</sequence>
<name>A0ABY7GA69_MYAAR</name>
<dbReference type="Gene3D" id="1.10.1410.40">
    <property type="match status" value="1"/>
</dbReference>
<organism evidence="2 3">
    <name type="scientific">Mya arenaria</name>
    <name type="common">Soft-shell clam</name>
    <dbReference type="NCBI Taxonomy" id="6604"/>
    <lineage>
        <taxon>Eukaryota</taxon>
        <taxon>Metazoa</taxon>
        <taxon>Spiralia</taxon>
        <taxon>Lophotrochozoa</taxon>
        <taxon>Mollusca</taxon>
        <taxon>Bivalvia</taxon>
        <taxon>Autobranchia</taxon>
        <taxon>Heteroconchia</taxon>
        <taxon>Euheterodonta</taxon>
        <taxon>Imparidentia</taxon>
        <taxon>Neoheterodontei</taxon>
        <taxon>Myida</taxon>
        <taxon>Myoidea</taxon>
        <taxon>Myidae</taxon>
        <taxon>Mya</taxon>
    </lineage>
</organism>
<dbReference type="EMBL" id="CP111028">
    <property type="protein sequence ID" value="WAR30234.1"/>
    <property type="molecule type" value="Genomic_DNA"/>
</dbReference>
<keyword evidence="3" id="KW-1185">Reference proteome</keyword>
<evidence type="ECO:0000313" key="2">
    <source>
        <dbReference type="EMBL" id="WAR30234.1"/>
    </source>
</evidence>
<evidence type="ECO:0000313" key="3">
    <source>
        <dbReference type="Proteomes" id="UP001164746"/>
    </source>
</evidence>